<keyword evidence="4" id="KW-0677">Repeat</keyword>
<evidence type="ECO:0000256" key="6">
    <source>
        <dbReference type="ARBA" id="ARBA00022777"/>
    </source>
</evidence>
<evidence type="ECO:0000313" key="15">
    <source>
        <dbReference type="Proteomes" id="UP000766570"/>
    </source>
</evidence>
<reference evidence="14 15" key="1">
    <citation type="submission" date="2021-03" db="EMBL/GenBank/DDBJ databases">
        <title>Sequencing the genomes of 1000 actinobacteria strains.</title>
        <authorList>
            <person name="Klenk H.-P."/>
        </authorList>
    </citation>
    <scope>NUCLEOTIDE SEQUENCE [LARGE SCALE GENOMIC DNA]</scope>
    <source>
        <strain evidence="14 15">DSM 15454</strain>
    </source>
</reference>
<keyword evidence="7" id="KW-0067">ATP-binding</keyword>
<keyword evidence="15" id="KW-1185">Reference proteome</keyword>
<dbReference type="PROSITE" id="PS50011">
    <property type="entry name" value="PROTEIN_KINASE_DOM"/>
    <property type="match status" value="1"/>
</dbReference>
<name>A0ABS4WGU0_9MICC</name>
<keyword evidence="11" id="KW-1133">Transmembrane helix</keyword>
<evidence type="ECO:0000256" key="10">
    <source>
        <dbReference type="SAM" id="MobiDB-lite"/>
    </source>
</evidence>
<dbReference type="Proteomes" id="UP000766570">
    <property type="component" value="Unassembled WGS sequence"/>
</dbReference>
<dbReference type="Pfam" id="PF03793">
    <property type="entry name" value="PASTA"/>
    <property type="match status" value="4"/>
</dbReference>
<dbReference type="Pfam" id="PF00069">
    <property type="entry name" value="Pkinase"/>
    <property type="match status" value="1"/>
</dbReference>
<proteinExistence type="predicted"/>
<dbReference type="InterPro" id="IPR000719">
    <property type="entry name" value="Prot_kinase_dom"/>
</dbReference>
<keyword evidence="11" id="KW-0812">Transmembrane</keyword>
<dbReference type="PANTHER" id="PTHR43289">
    <property type="entry name" value="MITOGEN-ACTIVATED PROTEIN KINASE KINASE KINASE 20-RELATED"/>
    <property type="match status" value="1"/>
</dbReference>
<accession>A0ABS4WGU0</accession>
<evidence type="ECO:0000256" key="7">
    <source>
        <dbReference type="ARBA" id="ARBA00022840"/>
    </source>
</evidence>
<evidence type="ECO:0000256" key="4">
    <source>
        <dbReference type="ARBA" id="ARBA00022737"/>
    </source>
</evidence>
<dbReference type="Gene3D" id="3.30.10.20">
    <property type="match status" value="4"/>
</dbReference>
<dbReference type="PROSITE" id="PS00108">
    <property type="entry name" value="PROTEIN_KINASE_ST"/>
    <property type="match status" value="1"/>
</dbReference>
<dbReference type="PROSITE" id="PS51178">
    <property type="entry name" value="PASTA"/>
    <property type="match status" value="4"/>
</dbReference>
<dbReference type="CDD" id="cd14014">
    <property type="entry name" value="STKc_PknB_like"/>
    <property type="match status" value="1"/>
</dbReference>
<dbReference type="CDD" id="cd06577">
    <property type="entry name" value="PASTA_pknB"/>
    <property type="match status" value="4"/>
</dbReference>
<dbReference type="Gene3D" id="1.10.510.10">
    <property type="entry name" value="Transferase(Phosphotransferase) domain 1"/>
    <property type="match status" value="1"/>
</dbReference>
<evidence type="ECO:0000259" key="12">
    <source>
        <dbReference type="PROSITE" id="PS50011"/>
    </source>
</evidence>
<comment type="caution">
    <text evidence="14">The sequence shown here is derived from an EMBL/GenBank/DDBJ whole genome shotgun (WGS) entry which is preliminary data.</text>
</comment>
<dbReference type="Gene3D" id="3.30.200.20">
    <property type="entry name" value="Phosphorylase Kinase, domain 1"/>
    <property type="match status" value="1"/>
</dbReference>
<gene>
    <name evidence="14" type="ORF">JOF46_003338</name>
</gene>
<evidence type="ECO:0000313" key="14">
    <source>
        <dbReference type="EMBL" id="MBP2375426.1"/>
    </source>
</evidence>
<sequence>MTAPHTDPRLGTILDERYRLDARIADGGMSTVYRATDLRLHRTVAVKVLHAHLASDPVILERFEAEAIIAAGLTHDNIVGIRDHHVSGSTAYLVMEFVRGLNLSQSLKSRGRYTPRQALVVLQAICTGLSVAHEEGIVHRDMKPANVLISDEGRIKVADFGLARAATAHTNATNFLGTAAYISPELAKGEPADERSDIYAVGIIAYELLTGRQPFTSDSAYGLAFKHINDDVPPPSALVPGLSGELDELVAYCTNKDPEDRPQNASFLLSDLRQIHDSLSPAQLDLGSATLGGLKDLIPPATSAHTSVHEALAQAQEYRDSAAAGRAANGADATMALPAAAGGPTSEDATRALGVAGDQTTILGGAGHTRAFDETWDHAQAGPSHTQALEPREQRPVSARQARKNAKAAAIAWKKDAQIPTHQLAPRTPARRKWLIGVLLVLLASIVAAVSLFFGMGPGAPFQIPALKGASASQAVDQLAATGVKAASREIFDDKLERGLVVGSEPAAGETIRRFQGLQLLVSKGPELFAVPNLTGRPQAAAEKDLKAANLAAGKVTKKYSEEVAKGVVLGHDPEPGKKLRRGSKIALTVSRGPAPVDVPSLAGLDAKQADAALNQAGLKGKSFGKEYSTTVPSGQVMSQKPAGGQVERGTTVEYIVSRGPRMIEVPNMQGKQLREARETLEGLGFKVTDKKALGGLFGTVHTQTPAGGTAPEGSIIHLLVI</sequence>
<dbReference type="EMBL" id="JAGIOE010000001">
    <property type="protein sequence ID" value="MBP2375426.1"/>
    <property type="molecule type" value="Genomic_DNA"/>
</dbReference>
<dbReference type="PANTHER" id="PTHR43289:SF6">
    <property type="entry name" value="SERINE_THREONINE-PROTEIN KINASE NEKL-3"/>
    <property type="match status" value="1"/>
</dbReference>
<evidence type="ECO:0000256" key="8">
    <source>
        <dbReference type="ARBA" id="ARBA00047899"/>
    </source>
</evidence>
<protein>
    <recommendedName>
        <fullName evidence="1">non-specific serine/threonine protein kinase</fullName>
        <ecNumber evidence="1">2.7.11.1</ecNumber>
    </recommendedName>
</protein>
<dbReference type="SMART" id="SM00740">
    <property type="entry name" value="PASTA"/>
    <property type="match status" value="4"/>
</dbReference>
<dbReference type="InterPro" id="IPR005543">
    <property type="entry name" value="PASTA_dom"/>
</dbReference>
<dbReference type="InterPro" id="IPR008271">
    <property type="entry name" value="Ser/Thr_kinase_AS"/>
</dbReference>
<feature type="domain" description="PASTA" evidence="13">
    <location>
        <begin position="660"/>
        <end position="722"/>
    </location>
</feature>
<dbReference type="InterPro" id="IPR011009">
    <property type="entry name" value="Kinase-like_dom_sf"/>
</dbReference>
<feature type="domain" description="PASTA" evidence="13">
    <location>
        <begin position="459"/>
        <end position="524"/>
    </location>
</feature>
<comment type="catalytic activity">
    <reaction evidence="9">
        <text>L-seryl-[protein] + ATP = O-phospho-L-seryl-[protein] + ADP + H(+)</text>
        <dbReference type="Rhea" id="RHEA:17989"/>
        <dbReference type="Rhea" id="RHEA-COMP:9863"/>
        <dbReference type="Rhea" id="RHEA-COMP:11604"/>
        <dbReference type="ChEBI" id="CHEBI:15378"/>
        <dbReference type="ChEBI" id="CHEBI:29999"/>
        <dbReference type="ChEBI" id="CHEBI:30616"/>
        <dbReference type="ChEBI" id="CHEBI:83421"/>
        <dbReference type="ChEBI" id="CHEBI:456216"/>
        <dbReference type="EC" id="2.7.11.1"/>
    </reaction>
</comment>
<keyword evidence="11" id="KW-0472">Membrane</keyword>
<comment type="catalytic activity">
    <reaction evidence="8">
        <text>L-threonyl-[protein] + ATP = O-phospho-L-threonyl-[protein] + ADP + H(+)</text>
        <dbReference type="Rhea" id="RHEA:46608"/>
        <dbReference type="Rhea" id="RHEA-COMP:11060"/>
        <dbReference type="Rhea" id="RHEA-COMP:11605"/>
        <dbReference type="ChEBI" id="CHEBI:15378"/>
        <dbReference type="ChEBI" id="CHEBI:30013"/>
        <dbReference type="ChEBI" id="CHEBI:30616"/>
        <dbReference type="ChEBI" id="CHEBI:61977"/>
        <dbReference type="ChEBI" id="CHEBI:456216"/>
        <dbReference type="EC" id="2.7.11.1"/>
    </reaction>
</comment>
<feature type="domain" description="PASTA" evidence="13">
    <location>
        <begin position="593"/>
        <end position="659"/>
    </location>
</feature>
<dbReference type="SUPFAM" id="SSF56112">
    <property type="entry name" value="Protein kinase-like (PK-like)"/>
    <property type="match status" value="1"/>
</dbReference>
<evidence type="ECO:0000256" key="5">
    <source>
        <dbReference type="ARBA" id="ARBA00022741"/>
    </source>
</evidence>
<evidence type="ECO:0000256" key="11">
    <source>
        <dbReference type="SAM" id="Phobius"/>
    </source>
</evidence>
<keyword evidence="5" id="KW-0547">Nucleotide-binding</keyword>
<evidence type="ECO:0000256" key="1">
    <source>
        <dbReference type="ARBA" id="ARBA00012513"/>
    </source>
</evidence>
<feature type="region of interest" description="Disordered" evidence="10">
    <location>
        <begin position="380"/>
        <end position="403"/>
    </location>
</feature>
<evidence type="ECO:0000256" key="3">
    <source>
        <dbReference type="ARBA" id="ARBA00022679"/>
    </source>
</evidence>
<dbReference type="EC" id="2.7.11.1" evidence="1"/>
<feature type="domain" description="PASTA" evidence="13">
    <location>
        <begin position="525"/>
        <end position="592"/>
    </location>
</feature>
<dbReference type="SMART" id="SM00220">
    <property type="entry name" value="S_TKc"/>
    <property type="match status" value="1"/>
</dbReference>
<feature type="transmembrane region" description="Helical" evidence="11">
    <location>
        <begin position="434"/>
        <end position="456"/>
    </location>
</feature>
<feature type="domain" description="Protein kinase" evidence="12">
    <location>
        <begin position="18"/>
        <end position="279"/>
    </location>
</feature>
<keyword evidence="6 14" id="KW-0418">Kinase</keyword>
<evidence type="ECO:0000256" key="2">
    <source>
        <dbReference type="ARBA" id="ARBA00022527"/>
    </source>
</evidence>
<organism evidence="14 15">
    <name type="scientific">Paeniglutamicibacter psychrophenolicus</name>
    <dbReference type="NCBI Taxonomy" id="257454"/>
    <lineage>
        <taxon>Bacteria</taxon>
        <taxon>Bacillati</taxon>
        <taxon>Actinomycetota</taxon>
        <taxon>Actinomycetes</taxon>
        <taxon>Micrococcales</taxon>
        <taxon>Micrococcaceae</taxon>
        <taxon>Paeniglutamicibacter</taxon>
    </lineage>
</organism>
<evidence type="ECO:0000259" key="13">
    <source>
        <dbReference type="PROSITE" id="PS51178"/>
    </source>
</evidence>
<dbReference type="GO" id="GO:0004674">
    <property type="term" value="F:protein serine/threonine kinase activity"/>
    <property type="evidence" value="ECO:0007669"/>
    <property type="project" value="UniProtKB-EC"/>
</dbReference>
<evidence type="ECO:0000256" key="9">
    <source>
        <dbReference type="ARBA" id="ARBA00048679"/>
    </source>
</evidence>
<keyword evidence="3 14" id="KW-0808">Transferase</keyword>
<dbReference type="RefSeq" id="WP_209909044.1">
    <property type="nucleotide sequence ID" value="NZ_BAAAMI010000007.1"/>
</dbReference>
<keyword evidence="2" id="KW-0723">Serine/threonine-protein kinase</keyword>